<name>A0A2T0RLX7_9RHOB</name>
<proteinExistence type="predicted"/>
<sequence>MATEFTAIIARNEPWQETGATEPYEAGWAREAVIYARSLKPASGAGLTARVQMSPDGIRWVDEGTVLEIPEDCETVAMARVAHFGNWLRLSADLGDGGHCCLLLTLHLKD</sequence>
<dbReference type="RefSeq" id="WP_106205988.1">
    <property type="nucleotide sequence ID" value="NZ_PVTD01000007.1"/>
</dbReference>
<dbReference type="EMBL" id="PVTD01000007">
    <property type="protein sequence ID" value="PRY22194.1"/>
    <property type="molecule type" value="Genomic_DNA"/>
</dbReference>
<dbReference type="Proteomes" id="UP000239480">
    <property type="component" value="Unassembled WGS sequence"/>
</dbReference>
<protein>
    <submittedName>
        <fullName evidence="1">Uncharacterized protein</fullName>
    </submittedName>
</protein>
<gene>
    <name evidence="1" type="ORF">CLV78_107118</name>
</gene>
<accession>A0A2T0RLX7</accession>
<keyword evidence="2" id="KW-1185">Reference proteome</keyword>
<dbReference type="OrthoDB" id="1030389at2"/>
<organism evidence="1 2">
    <name type="scientific">Aliiruegeria haliotis</name>
    <dbReference type="NCBI Taxonomy" id="1280846"/>
    <lineage>
        <taxon>Bacteria</taxon>
        <taxon>Pseudomonadati</taxon>
        <taxon>Pseudomonadota</taxon>
        <taxon>Alphaproteobacteria</taxon>
        <taxon>Rhodobacterales</taxon>
        <taxon>Roseobacteraceae</taxon>
        <taxon>Aliiruegeria</taxon>
    </lineage>
</organism>
<evidence type="ECO:0000313" key="1">
    <source>
        <dbReference type="EMBL" id="PRY22194.1"/>
    </source>
</evidence>
<comment type="caution">
    <text evidence="1">The sequence shown here is derived from an EMBL/GenBank/DDBJ whole genome shotgun (WGS) entry which is preliminary data.</text>
</comment>
<dbReference type="AlphaFoldDB" id="A0A2T0RLX7"/>
<evidence type="ECO:0000313" key="2">
    <source>
        <dbReference type="Proteomes" id="UP000239480"/>
    </source>
</evidence>
<reference evidence="1 2" key="1">
    <citation type="submission" date="2018-03" db="EMBL/GenBank/DDBJ databases">
        <title>Genomic Encyclopedia of Archaeal and Bacterial Type Strains, Phase II (KMG-II): from individual species to whole genera.</title>
        <authorList>
            <person name="Goeker M."/>
        </authorList>
    </citation>
    <scope>NUCLEOTIDE SEQUENCE [LARGE SCALE GENOMIC DNA]</scope>
    <source>
        <strain evidence="1 2">DSM 29328</strain>
    </source>
</reference>